<evidence type="ECO:0000256" key="3">
    <source>
        <dbReference type="ARBA" id="ARBA00022737"/>
    </source>
</evidence>
<dbReference type="PROSITE" id="PS50294">
    <property type="entry name" value="WD_REPEATS_REGION"/>
    <property type="match status" value="5"/>
</dbReference>
<reference evidence="6 7" key="1">
    <citation type="submission" date="2020-04" db="EMBL/GenBank/DDBJ databases">
        <title>Genome-Wide Identification of 5-Methylcytosine Sites in Bacterial Genomes By High-Throughput Sequencing of MspJI Restriction Fragments.</title>
        <authorList>
            <person name="Wu V."/>
        </authorList>
    </citation>
    <scope>NUCLEOTIDE SEQUENCE [LARGE SCALE GENOMIC DNA]</scope>
    <source>
        <strain evidence="6 7">CCAP 1403/13f</strain>
    </source>
</reference>
<evidence type="ECO:0000256" key="1">
    <source>
        <dbReference type="ARBA" id="ARBA00019442"/>
    </source>
</evidence>
<feature type="repeat" description="WD" evidence="4">
    <location>
        <begin position="145"/>
        <end position="186"/>
    </location>
</feature>
<feature type="repeat" description="WD" evidence="4">
    <location>
        <begin position="61"/>
        <end position="102"/>
    </location>
</feature>
<dbReference type="InterPro" id="IPR020472">
    <property type="entry name" value="WD40_PAC1"/>
</dbReference>
<evidence type="ECO:0000313" key="7">
    <source>
        <dbReference type="Proteomes" id="UP000502433"/>
    </source>
</evidence>
<dbReference type="PANTHER" id="PTHR19879">
    <property type="entry name" value="TRANSCRIPTION INITIATION FACTOR TFIID"/>
    <property type="match status" value="1"/>
</dbReference>
<protein>
    <recommendedName>
        <fullName evidence="1">Intraflagellar transport protein 122 homolog</fullName>
    </recommendedName>
</protein>
<dbReference type="InterPro" id="IPR036322">
    <property type="entry name" value="WD40_repeat_dom_sf"/>
</dbReference>
<dbReference type="RefSeq" id="WP_168651453.1">
    <property type="nucleotide sequence ID" value="NZ_CP051206.1"/>
</dbReference>
<evidence type="ECO:0000256" key="4">
    <source>
        <dbReference type="PROSITE-ProRule" id="PRU00221"/>
    </source>
</evidence>
<organism evidence="6 7">
    <name type="scientific">Dolichospermum flos-aquae CCAP 1403/13F</name>
    <dbReference type="NCBI Taxonomy" id="315271"/>
    <lineage>
        <taxon>Bacteria</taxon>
        <taxon>Bacillati</taxon>
        <taxon>Cyanobacteriota</taxon>
        <taxon>Cyanophyceae</taxon>
        <taxon>Nostocales</taxon>
        <taxon>Aphanizomenonaceae</taxon>
        <taxon>Dolichospermum</taxon>
    </lineage>
</organism>
<dbReference type="SMART" id="SM00320">
    <property type="entry name" value="WD40"/>
    <property type="match status" value="7"/>
</dbReference>
<feature type="domain" description="IFT122 first beta-propeller" evidence="5">
    <location>
        <begin position="24"/>
        <end position="201"/>
    </location>
</feature>
<dbReference type="InterPro" id="IPR001680">
    <property type="entry name" value="WD40_rpt"/>
</dbReference>
<dbReference type="InterPro" id="IPR019775">
    <property type="entry name" value="WD40_repeat_CS"/>
</dbReference>
<dbReference type="EMBL" id="CP051206">
    <property type="protein sequence ID" value="QJB45522.1"/>
    <property type="molecule type" value="Genomic_DNA"/>
</dbReference>
<dbReference type="PROSITE" id="PS00678">
    <property type="entry name" value="WD_REPEATS_1"/>
    <property type="match status" value="3"/>
</dbReference>
<dbReference type="KEGG" id="dfs:HGD76_16450"/>
<evidence type="ECO:0000256" key="2">
    <source>
        <dbReference type="ARBA" id="ARBA00022574"/>
    </source>
</evidence>
<feature type="repeat" description="WD" evidence="4">
    <location>
        <begin position="26"/>
        <end position="60"/>
    </location>
</feature>
<dbReference type="PRINTS" id="PR00320">
    <property type="entry name" value="GPROTEINBRPT"/>
</dbReference>
<feature type="repeat" description="WD" evidence="4">
    <location>
        <begin position="235"/>
        <end position="276"/>
    </location>
</feature>
<feature type="repeat" description="WD" evidence="4">
    <location>
        <begin position="103"/>
        <end position="144"/>
    </location>
</feature>
<dbReference type="PANTHER" id="PTHR19879:SF9">
    <property type="entry name" value="TRANSCRIPTION INITIATION FACTOR TFIID SUBUNIT 5"/>
    <property type="match status" value="1"/>
</dbReference>
<dbReference type="Proteomes" id="UP000502433">
    <property type="component" value="Chromosome"/>
</dbReference>
<evidence type="ECO:0000313" key="6">
    <source>
        <dbReference type="EMBL" id="QJB45522.1"/>
    </source>
</evidence>
<dbReference type="InterPro" id="IPR015943">
    <property type="entry name" value="WD40/YVTN_repeat-like_dom_sf"/>
</dbReference>
<proteinExistence type="predicted"/>
<accession>A0A6H2C120</accession>
<keyword evidence="2 4" id="KW-0853">WD repeat</keyword>
<dbReference type="InterPro" id="IPR056153">
    <property type="entry name" value="Beta-prop_IFT122_1st"/>
</dbReference>
<dbReference type="PROSITE" id="PS50082">
    <property type="entry name" value="WD_REPEATS_2"/>
    <property type="match status" value="5"/>
</dbReference>
<dbReference type="AlphaFoldDB" id="A0A6H2C120"/>
<keyword evidence="3" id="KW-0677">Repeat</keyword>
<evidence type="ECO:0000259" key="5">
    <source>
        <dbReference type="Pfam" id="PF23381"/>
    </source>
</evidence>
<dbReference type="CDD" id="cd00200">
    <property type="entry name" value="WD40"/>
    <property type="match status" value="1"/>
</dbReference>
<dbReference type="SUPFAM" id="SSF50978">
    <property type="entry name" value="WD40 repeat-like"/>
    <property type="match status" value="1"/>
</dbReference>
<dbReference type="Pfam" id="PF23381">
    <property type="entry name" value="Beta-prop_IFT122_1st"/>
    <property type="match status" value="1"/>
</dbReference>
<gene>
    <name evidence="6" type="ORF">HGD76_16450</name>
</gene>
<dbReference type="Pfam" id="PF00400">
    <property type="entry name" value="WD40"/>
    <property type="match status" value="2"/>
</dbReference>
<sequence>MSNEIPNSNFLTGIKLQHTLSCHKEINIIAWSPDGKIIAAGYNDKIIRLWDAQKGKVSQTLKGHSAEVYGLAWSPNGRMLASASADQTIRLWDLKTSKLHRLLKGHSGQVWSLAWSPDGQVLASAGDDEIVRLWDVWTGRPLQKLKDPRLQVNCVAWSNNGQILALGGGDGILWIWDERNQELRRMQKEHPDVIYSTAWSPNGQILASSGDSPTQPGDFTIKIWNWETGEQIKVLKGHTKAIYSVSFSADGRLFASLSGDGSIRVWHSDTWDLVAVIKEDGSAISGLAFHPQKSVLASVCEQNMAIRVWDIEVDFLLGKIQNQNDNSAKELGITDKIELSYESQITSDLHHDIQEKKDFISDVNYPNILNKDDKILIFTSDLSHPQEVLSSLTIEKACTNESINPINENETIQDNHSAKLLENLLQIPPGREHWRQYEDICIKILNYAFIPPLLLPKIQFKSEDGLDRLDAIYPISSGDPIWGRIQIQFKTRYVVTEFKNYVNPPDQKAVESLSQYLYIPGLRSFGILCSRKKASDSALKARRRAWLDANKLIVMLCDQDMQEILSLKANDQNPAQVIDSQIDDFFMHLCP</sequence>
<reference evidence="6 7" key="2">
    <citation type="submission" date="2020-04" db="EMBL/GenBank/DDBJ databases">
        <authorList>
            <person name="Fomenkov A."/>
            <person name="Anton B.P."/>
            <person name="Roberts R.J."/>
        </authorList>
    </citation>
    <scope>NUCLEOTIDE SEQUENCE [LARGE SCALE GENOMIC DNA]</scope>
    <source>
        <strain evidence="6 7">CCAP 1403/13f</strain>
    </source>
</reference>
<name>A0A6H2C120_DOLFA</name>
<dbReference type="Gene3D" id="2.130.10.10">
    <property type="entry name" value="YVTN repeat-like/Quinoprotein amine dehydrogenase"/>
    <property type="match status" value="3"/>
</dbReference>